<name>A0AC58R5T7_CAMBA</name>
<dbReference type="RefSeq" id="XP_074229898.1">
    <property type="nucleotide sequence ID" value="XM_074373797.1"/>
</dbReference>
<evidence type="ECO:0000313" key="1">
    <source>
        <dbReference type="Proteomes" id="UP001732780"/>
    </source>
</evidence>
<protein>
    <submittedName>
        <fullName evidence="2">Pyridine nucleotide-disulfide oxidoreductase domain-containing protein 2 isoform X3</fullName>
    </submittedName>
</protein>
<gene>
    <name evidence="2" type="primary">PYROXD2</name>
</gene>
<accession>A0AC58R5T7</accession>
<keyword evidence="1" id="KW-1185">Reference proteome</keyword>
<dbReference type="Proteomes" id="UP001732780">
    <property type="component" value="Chromosome 11"/>
</dbReference>
<sequence>MAACGRGLSRAMGASPFSAWRQAHSYTRGRLKPEYDAVVIGAGHNGLVAAAYLQRLGVNTAVFERRHVIGGAAVTEEIIPGFKFSRASYLLSLLRPQIYTELELKKHGLRLHLRNPHSFTPMLEESAGSKVPRSLLLGTDMAENQKQIAQFSRKDAEAFPKYEAFMSRLALAIDPLLDAAPADVEAFWRGSLLQRLKSLSTLKPLLQAGRIVGARLPQYYQVLTAPIAKVLDQWFESEPLKATLATDGVIGAMTSPSIPGSGYVLLHHVMGGLEGMQGAWGYVQGGMGALSDAIASSAAAHGASIFTEKTVAKVQVSHGGRVQGVVLQDGSEVRSRVVLSNASPQTTFLKLTPQEWLPEEFVQRISQLDIQSPVTKINVFDCIEAYAPGFKGSVVGRDVLTPPDLERIFGLPGGNVFHCAMALDQLYFARPVPLHSSYRSPLQGLYLCGSGAHPGGGVMGAAGRNAAHVVFRDLRSM</sequence>
<organism evidence="1 2">
    <name type="scientific">Camelus bactrianus</name>
    <name type="common">Bactrian camel</name>
    <dbReference type="NCBI Taxonomy" id="9837"/>
    <lineage>
        <taxon>Eukaryota</taxon>
        <taxon>Metazoa</taxon>
        <taxon>Chordata</taxon>
        <taxon>Craniata</taxon>
        <taxon>Vertebrata</taxon>
        <taxon>Euteleostomi</taxon>
        <taxon>Mammalia</taxon>
        <taxon>Eutheria</taxon>
        <taxon>Laurasiatheria</taxon>
        <taxon>Artiodactyla</taxon>
        <taxon>Tylopoda</taxon>
        <taxon>Camelidae</taxon>
        <taxon>Camelus</taxon>
    </lineage>
</organism>
<evidence type="ECO:0000313" key="2">
    <source>
        <dbReference type="RefSeq" id="XP_074229898.1"/>
    </source>
</evidence>
<proteinExistence type="predicted"/>
<reference evidence="2" key="1">
    <citation type="submission" date="2025-08" db="UniProtKB">
        <authorList>
            <consortium name="RefSeq"/>
        </authorList>
    </citation>
    <scope>IDENTIFICATION</scope>
    <source>
        <tissue evidence="2">Blood</tissue>
    </source>
</reference>